<feature type="domain" description="N-acetyltransferase" evidence="1">
    <location>
        <begin position="9"/>
        <end position="171"/>
    </location>
</feature>
<dbReference type="Gene3D" id="3.40.630.30">
    <property type="match status" value="2"/>
</dbReference>
<dbReference type="EMBL" id="CP003178">
    <property type="protein sequence ID" value="AEV99355.1"/>
    <property type="molecule type" value="Genomic_DNA"/>
</dbReference>
<sequence>MVIFETDRLIIRRYTLEDEENFFKLNGDPELMRYIREARDRKECSLFLRRNIVNYQQRPLMGRWAMDEKATGAFVGSFAIIPVESADSKRNHEIQLGYALLKDYWGKGFATESTLAGRQYAFDVMKLPKIVAITEEANTASQNVLLRCGFQQQANFREGNKTLCYFSSRNPNAIETERLHLFPLTIPQLELYCKGSDELEHALNLMPFGRNMSPQVHDTVMKVTLPAMRRAAEPDYLFFTFWLVVDKLSHTIVAEIGFKGPPAIDGCVEIGYGTMPAMVNKGYMTEAVKGLLQWTATRPDITTVLAETYAGNKASMRVLEKNQFMQFTQKGDMLWWRHTR</sequence>
<dbReference type="HOGENOM" id="CLU_815928_0_0_10"/>
<evidence type="ECO:0000313" key="3">
    <source>
        <dbReference type="Proteomes" id="UP000005438"/>
    </source>
</evidence>
<proteinExistence type="predicted"/>
<name>G8TDB5_NIAKG</name>
<dbReference type="PATRIC" id="fig|700598.3.peg.3107"/>
<dbReference type="eggNOG" id="COG1670">
    <property type="taxonomic scope" value="Bacteria"/>
</dbReference>
<dbReference type="InterPro" id="IPR016181">
    <property type="entry name" value="Acyl_CoA_acyltransferase"/>
</dbReference>
<gene>
    <name evidence="2" type="ordered locus">Niako_3025</name>
</gene>
<dbReference type="GO" id="GO:0016747">
    <property type="term" value="F:acyltransferase activity, transferring groups other than amino-acyl groups"/>
    <property type="evidence" value="ECO:0007669"/>
    <property type="project" value="InterPro"/>
</dbReference>
<dbReference type="InterPro" id="IPR000182">
    <property type="entry name" value="GNAT_dom"/>
</dbReference>
<accession>G8TDB5</accession>
<dbReference type="PROSITE" id="PS51186">
    <property type="entry name" value="GNAT"/>
    <property type="match status" value="1"/>
</dbReference>
<keyword evidence="2" id="KW-0808">Transferase</keyword>
<dbReference type="STRING" id="700598.Niako_3025"/>
<dbReference type="RefSeq" id="WP_014219269.1">
    <property type="nucleotide sequence ID" value="NC_016609.1"/>
</dbReference>
<evidence type="ECO:0000313" key="2">
    <source>
        <dbReference type="EMBL" id="AEV99355.1"/>
    </source>
</evidence>
<evidence type="ECO:0000259" key="1">
    <source>
        <dbReference type="PROSITE" id="PS51186"/>
    </source>
</evidence>
<dbReference type="OrthoDB" id="9811523at2"/>
<protein>
    <submittedName>
        <fullName evidence="2">GCN5-related N-acetyltransferase</fullName>
    </submittedName>
</protein>
<dbReference type="InterPro" id="IPR051531">
    <property type="entry name" value="N-acetyltransferase"/>
</dbReference>
<dbReference type="KEGG" id="nko:Niako_3025"/>
<dbReference type="Pfam" id="PF13302">
    <property type="entry name" value="Acetyltransf_3"/>
    <property type="match status" value="2"/>
</dbReference>
<dbReference type="PANTHER" id="PTHR43792">
    <property type="entry name" value="GNAT FAMILY, PUTATIVE (AFU_ORTHOLOGUE AFUA_3G00765)-RELATED-RELATED"/>
    <property type="match status" value="1"/>
</dbReference>
<dbReference type="SUPFAM" id="SSF55729">
    <property type="entry name" value="Acyl-CoA N-acyltransferases (Nat)"/>
    <property type="match status" value="2"/>
</dbReference>
<organism evidence="2 3">
    <name type="scientific">Niastella koreensis (strain DSM 17620 / KACC 11465 / NBRC 106392 / GR20-10)</name>
    <dbReference type="NCBI Taxonomy" id="700598"/>
    <lineage>
        <taxon>Bacteria</taxon>
        <taxon>Pseudomonadati</taxon>
        <taxon>Bacteroidota</taxon>
        <taxon>Chitinophagia</taxon>
        <taxon>Chitinophagales</taxon>
        <taxon>Chitinophagaceae</taxon>
        <taxon>Niastella</taxon>
    </lineage>
</organism>
<dbReference type="Proteomes" id="UP000005438">
    <property type="component" value="Chromosome"/>
</dbReference>
<dbReference type="AlphaFoldDB" id="G8TDB5"/>
<reference evidence="2 3" key="1">
    <citation type="submission" date="2011-12" db="EMBL/GenBank/DDBJ databases">
        <title>The complete genome of Niastella koreensis GR20-10.</title>
        <authorList>
            <consortium name="US DOE Joint Genome Institute (JGI-PGF)"/>
            <person name="Lucas S."/>
            <person name="Han J."/>
            <person name="Lapidus A."/>
            <person name="Bruce D."/>
            <person name="Goodwin L."/>
            <person name="Pitluck S."/>
            <person name="Peters L."/>
            <person name="Kyrpides N."/>
            <person name="Mavromatis K."/>
            <person name="Ivanova N."/>
            <person name="Mikhailova N."/>
            <person name="Davenport K."/>
            <person name="Saunders E."/>
            <person name="Detter J.C."/>
            <person name="Tapia R."/>
            <person name="Han C."/>
            <person name="Land M."/>
            <person name="Hauser L."/>
            <person name="Markowitz V."/>
            <person name="Cheng J.-F."/>
            <person name="Hugenholtz P."/>
            <person name="Woyke T."/>
            <person name="Wu D."/>
            <person name="Tindall B."/>
            <person name="Pomrenke H."/>
            <person name="Brambilla E."/>
            <person name="Klenk H.-P."/>
            <person name="Eisen J.A."/>
        </authorList>
    </citation>
    <scope>NUCLEOTIDE SEQUENCE [LARGE SCALE GENOMIC DNA]</scope>
    <source>
        <strain evidence="3">DSM 17620 / KACC 11465 / NBRC 106392 / GR20-10</strain>
    </source>
</reference>
<dbReference type="PANTHER" id="PTHR43792:SF1">
    <property type="entry name" value="N-ACETYLTRANSFERASE DOMAIN-CONTAINING PROTEIN"/>
    <property type="match status" value="1"/>
</dbReference>